<feature type="compositionally biased region" description="Basic and acidic residues" evidence="1">
    <location>
        <begin position="94"/>
        <end position="111"/>
    </location>
</feature>
<proteinExistence type="predicted"/>
<gene>
    <name evidence="2" type="ORF">C1645_856067</name>
</gene>
<evidence type="ECO:0000313" key="2">
    <source>
        <dbReference type="EMBL" id="RIA86493.1"/>
    </source>
</evidence>
<dbReference type="Proteomes" id="UP000265703">
    <property type="component" value="Unassembled WGS sequence"/>
</dbReference>
<accession>A0A397SK41</accession>
<feature type="compositionally biased region" description="Basic and acidic residues" evidence="1">
    <location>
        <begin position="1"/>
        <end position="11"/>
    </location>
</feature>
<organism evidence="2 3">
    <name type="scientific">Glomus cerebriforme</name>
    <dbReference type="NCBI Taxonomy" id="658196"/>
    <lineage>
        <taxon>Eukaryota</taxon>
        <taxon>Fungi</taxon>
        <taxon>Fungi incertae sedis</taxon>
        <taxon>Mucoromycota</taxon>
        <taxon>Glomeromycotina</taxon>
        <taxon>Glomeromycetes</taxon>
        <taxon>Glomerales</taxon>
        <taxon>Glomeraceae</taxon>
        <taxon>Glomus</taxon>
    </lineage>
</organism>
<name>A0A397SK41_9GLOM</name>
<dbReference type="AlphaFoldDB" id="A0A397SK41"/>
<sequence>MKKKQKMDEGYNNRVYRQVQISRNRDPVWNSGDYSDTTWTSPNLSNHNMGRCLSPVGIPYQTEENVTGLSSPKAKTPEQNNHDNGNRQEGSPNNDKHHVFASKKDDHEKITKNSKGKTERKKKAIPVKNDRASLHVWGVSPQWKTKDADKKDDIRQQQADSKLESRKYTSIAVVSFECCPNRKRIQEFETPLGELCRVGSVVGTSGTLGTTWSKEQPTTPCHLVLPDSFLTRRTGNQTPMSEGNGLHESSHAHNSSIMAVEKIKNEYDRHRIATSVGLDILSKESYHTEYMESIKEFGFNHIIIVGERDYGMLFLDCYGRMFEWDHINLLLWPLGNYLENKPRVAWGVEFDGTITEFEVDEN</sequence>
<reference evidence="2 3" key="1">
    <citation type="submission" date="2018-06" db="EMBL/GenBank/DDBJ databases">
        <title>Comparative genomics reveals the genomic features of Rhizophagus irregularis, R. cerebriforme, R. diaphanum and Gigaspora rosea, and their symbiotic lifestyle signature.</title>
        <authorList>
            <person name="Morin E."/>
            <person name="San Clemente H."/>
            <person name="Chen E.C.H."/>
            <person name="De La Providencia I."/>
            <person name="Hainaut M."/>
            <person name="Kuo A."/>
            <person name="Kohler A."/>
            <person name="Murat C."/>
            <person name="Tang N."/>
            <person name="Roy S."/>
            <person name="Loubradou J."/>
            <person name="Henrissat B."/>
            <person name="Grigoriev I.V."/>
            <person name="Corradi N."/>
            <person name="Roux C."/>
            <person name="Martin F.M."/>
        </authorList>
    </citation>
    <scope>NUCLEOTIDE SEQUENCE [LARGE SCALE GENOMIC DNA]</scope>
    <source>
        <strain evidence="2 3">DAOM 227022</strain>
    </source>
</reference>
<feature type="compositionally biased region" description="Basic residues" evidence="1">
    <location>
        <begin position="112"/>
        <end position="125"/>
    </location>
</feature>
<feature type="region of interest" description="Disordered" evidence="1">
    <location>
        <begin position="64"/>
        <end position="125"/>
    </location>
</feature>
<comment type="caution">
    <text evidence="2">The sequence shown here is derived from an EMBL/GenBank/DDBJ whole genome shotgun (WGS) entry which is preliminary data.</text>
</comment>
<dbReference type="OrthoDB" id="2427606at2759"/>
<keyword evidence="3" id="KW-1185">Reference proteome</keyword>
<protein>
    <submittedName>
        <fullName evidence="2">Uncharacterized protein</fullName>
    </submittedName>
</protein>
<feature type="region of interest" description="Disordered" evidence="1">
    <location>
        <begin position="1"/>
        <end position="32"/>
    </location>
</feature>
<evidence type="ECO:0000313" key="3">
    <source>
        <dbReference type="Proteomes" id="UP000265703"/>
    </source>
</evidence>
<evidence type="ECO:0000256" key="1">
    <source>
        <dbReference type="SAM" id="MobiDB-lite"/>
    </source>
</evidence>
<dbReference type="EMBL" id="QKYT01000360">
    <property type="protein sequence ID" value="RIA86493.1"/>
    <property type="molecule type" value="Genomic_DNA"/>
</dbReference>